<evidence type="ECO:0000259" key="3">
    <source>
        <dbReference type="PROSITE" id="PS50158"/>
    </source>
</evidence>
<proteinExistence type="predicted"/>
<name>A0A7J7M5D2_9MAGN</name>
<evidence type="ECO:0000313" key="4">
    <source>
        <dbReference type="EMBL" id="KAF6149984.1"/>
    </source>
</evidence>
<feature type="region of interest" description="Disordered" evidence="2">
    <location>
        <begin position="1"/>
        <end position="63"/>
    </location>
</feature>
<keyword evidence="1" id="KW-0863">Zinc-finger</keyword>
<dbReference type="Gene3D" id="4.10.60.10">
    <property type="entry name" value="Zinc finger, CCHC-type"/>
    <property type="match status" value="1"/>
</dbReference>
<comment type="caution">
    <text evidence="4">The sequence shown here is derived from an EMBL/GenBank/DDBJ whole genome shotgun (WGS) entry which is preliminary data.</text>
</comment>
<dbReference type="Proteomes" id="UP000541444">
    <property type="component" value="Unassembled WGS sequence"/>
</dbReference>
<reference evidence="4 5" key="1">
    <citation type="journal article" date="2020" name="IScience">
        <title>Genome Sequencing of the Endangered Kingdonia uniflora (Circaeasteraceae, Ranunculales) Reveals Potential Mechanisms of Evolutionary Specialization.</title>
        <authorList>
            <person name="Sun Y."/>
            <person name="Deng T."/>
            <person name="Zhang A."/>
            <person name="Moore M.J."/>
            <person name="Landis J.B."/>
            <person name="Lin N."/>
            <person name="Zhang H."/>
            <person name="Zhang X."/>
            <person name="Huang J."/>
            <person name="Zhang X."/>
            <person name="Sun H."/>
            <person name="Wang H."/>
        </authorList>
    </citation>
    <scope>NUCLEOTIDE SEQUENCE [LARGE SCALE GENOMIC DNA]</scope>
    <source>
        <strain evidence="4">TB1705</strain>
        <tissue evidence="4">Leaf</tissue>
    </source>
</reference>
<keyword evidence="1" id="KW-0862">Zinc</keyword>
<feature type="compositionally biased region" description="Basic and acidic residues" evidence="2">
    <location>
        <begin position="45"/>
        <end position="54"/>
    </location>
</feature>
<dbReference type="OrthoDB" id="1936908at2759"/>
<feature type="domain" description="CCHC-type" evidence="3">
    <location>
        <begin position="353"/>
        <end position="368"/>
    </location>
</feature>
<dbReference type="SUPFAM" id="SSF57756">
    <property type="entry name" value="Retrovirus zinc finger-like domains"/>
    <property type="match status" value="1"/>
</dbReference>
<dbReference type="InterPro" id="IPR036875">
    <property type="entry name" value="Znf_CCHC_sf"/>
</dbReference>
<dbReference type="EMBL" id="JACGCM010001773">
    <property type="protein sequence ID" value="KAF6149984.1"/>
    <property type="molecule type" value="Genomic_DNA"/>
</dbReference>
<dbReference type="PROSITE" id="PS50158">
    <property type="entry name" value="ZF_CCHC"/>
    <property type="match status" value="1"/>
</dbReference>
<sequence>LFTTKDTGSGRGLSTTKAGGPLRHNSFLDPKPEYRGYPETSGRAFDPRRFKPLVDDDDVPQSNKSFETIRTDVPPSNEPSIPQSNVHLLNKTVLTNVPQSNEPFQTIPTDVHFSNKPCISQLNIYLSNEPVLTNVPPSNEPMLTNVPLSIEPEPIIEQTKTSAEFQFEPQPEYVKDFLDFSVQIYCMRGNFEYAYQLLTTNFAEVRLVDPDFVFGIKTTSCKDKRFTRWLEVAEAEAVQLAVAAEDEEQRKMKFLKGLHPYYQKNLIASGASSYRKVLPKALAIEQNDVEDRKSKDLRSQMRQEQRLDKGKTVQMHYESLGLKRQKLGVTDGAPSRVVGGQHFDRPQLAFGECWNCREKGHARKFCPNPTRGPQPLRQLQGPIGH</sequence>
<protein>
    <recommendedName>
        <fullName evidence="3">CCHC-type domain-containing protein</fullName>
    </recommendedName>
</protein>
<evidence type="ECO:0000256" key="2">
    <source>
        <dbReference type="SAM" id="MobiDB-lite"/>
    </source>
</evidence>
<evidence type="ECO:0000313" key="5">
    <source>
        <dbReference type="Proteomes" id="UP000541444"/>
    </source>
</evidence>
<evidence type="ECO:0000256" key="1">
    <source>
        <dbReference type="PROSITE-ProRule" id="PRU00047"/>
    </source>
</evidence>
<accession>A0A7J7M5D2</accession>
<feature type="non-terminal residue" evidence="4">
    <location>
        <position position="1"/>
    </location>
</feature>
<keyword evidence="1" id="KW-0479">Metal-binding</keyword>
<dbReference type="GO" id="GO:0008270">
    <property type="term" value="F:zinc ion binding"/>
    <property type="evidence" value="ECO:0007669"/>
    <property type="project" value="UniProtKB-KW"/>
</dbReference>
<dbReference type="InterPro" id="IPR001878">
    <property type="entry name" value="Znf_CCHC"/>
</dbReference>
<organism evidence="4 5">
    <name type="scientific">Kingdonia uniflora</name>
    <dbReference type="NCBI Taxonomy" id="39325"/>
    <lineage>
        <taxon>Eukaryota</taxon>
        <taxon>Viridiplantae</taxon>
        <taxon>Streptophyta</taxon>
        <taxon>Embryophyta</taxon>
        <taxon>Tracheophyta</taxon>
        <taxon>Spermatophyta</taxon>
        <taxon>Magnoliopsida</taxon>
        <taxon>Ranunculales</taxon>
        <taxon>Circaeasteraceae</taxon>
        <taxon>Kingdonia</taxon>
    </lineage>
</organism>
<dbReference type="AlphaFoldDB" id="A0A7J7M5D2"/>
<feature type="compositionally biased region" description="Polar residues" evidence="2">
    <location>
        <begin position="1"/>
        <end position="17"/>
    </location>
</feature>
<dbReference type="GO" id="GO:0003676">
    <property type="term" value="F:nucleic acid binding"/>
    <property type="evidence" value="ECO:0007669"/>
    <property type="project" value="InterPro"/>
</dbReference>
<gene>
    <name evidence="4" type="ORF">GIB67_029349</name>
</gene>
<keyword evidence="5" id="KW-1185">Reference proteome</keyword>